<dbReference type="AlphaFoldDB" id="A0A8J9VNX7"/>
<feature type="non-terminal residue" evidence="1">
    <location>
        <position position="94"/>
    </location>
</feature>
<protein>
    <submittedName>
        <fullName evidence="1">Uncharacterized protein</fullName>
    </submittedName>
</protein>
<sequence>MSIRKSECEEDRNVRATYLLSVPDILVTCYRSRNASRKSERRNVRAVATALQRGLQLQCTSQGVVHSVQARLQRPPICLVPHFPALLLLKTYNT</sequence>
<organism evidence="1 2">
    <name type="scientific">Brenthis ino</name>
    <name type="common">lesser marbled fritillary</name>
    <dbReference type="NCBI Taxonomy" id="405034"/>
    <lineage>
        <taxon>Eukaryota</taxon>
        <taxon>Metazoa</taxon>
        <taxon>Ecdysozoa</taxon>
        <taxon>Arthropoda</taxon>
        <taxon>Hexapoda</taxon>
        <taxon>Insecta</taxon>
        <taxon>Pterygota</taxon>
        <taxon>Neoptera</taxon>
        <taxon>Endopterygota</taxon>
        <taxon>Lepidoptera</taxon>
        <taxon>Glossata</taxon>
        <taxon>Ditrysia</taxon>
        <taxon>Papilionoidea</taxon>
        <taxon>Nymphalidae</taxon>
        <taxon>Heliconiinae</taxon>
        <taxon>Argynnini</taxon>
        <taxon>Brenthis</taxon>
    </lineage>
</organism>
<proteinExistence type="predicted"/>
<evidence type="ECO:0000313" key="2">
    <source>
        <dbReference type="Proteomes" id="UP000838878"/>
    </source>
</evidence>
<evidence type="ECO:0000313" key="1">
    <source>
        <dbReference type="EMBL" id="CAH0723790.1"/>
    </source>
</evidence>
<dbReference type="EMBL" id="OV170224">
    <property type="protein sequence ID" value="CAH0723790.1"/>
    <property type="molecule type" value="Genomic_DNA"/>
</dbReference>
<keyword evidence="2" id="KW-1185">Reference proteome</keyword>
<gene>
    <name evidence="1" type="ORF">BINO364_LOCUS9567</name>
</gene>
<reference evidence="1" key="1">
    <citation type="submission" date="2021-12" db="EMBL/GenBank/DDBJ databases">
        <authorList>
            <person name="Martin H S."/>
        </authorList>
    </citation>
    <scope>NUCLEOTIDE SEQUENCE</scope>
</reference>
<dbReference type="OrthoDB" id="7481809at2759"/>
<accession>A0A8J9VNX7</accession>
<name>A0A8J9VNX7_9NEOP</name>
<dbReference type="Proteomes" id="UP000838878">
    <property type="component" value="Chromosome 4"/>
</dbReference>